<organism evidence="5 6">
    <name type="scientific">Methylobacterium radiodurans</name>
    <dbReference type="NCBI Taxonomy" id="2202828"/>
    <lineage>
        <taxon>Bacteria</taxon>
        <taxon>Pseudomonadati</taxon>
        <taxon>Pseudomonadota</taxon>
        <taxon>Alphaproteobacteria</taxon>
        <taxon>Hyphomicrobiales</taxon>
        <taxon>Methylobacteriaceae</taxon>
        <taxon>Methylobacterium</taxon>
    </lineage>
</organism>
<feature type="domain" description="DNA helicase DnaB-like N-terminal" evidence="4">
    <location>
        <begin position="24"/>
        <end position="106"/>
    </location>
</feature>
<dbReference type="OrthoDB" id="425753at2"/>
<name>A0A2U8VLQ5_9HYPH</name>
<keyword evidence="2" id="KW-0235">DNA replication</keyword>
<dbReference type="GO" id="GO:0005524">
    <property type="term" value="F:ATP binding"/>
    <property type="evidence" value="ECO:0007669"/>
    <property type="project" value="InterPro"/>
</dbReference>
<dbReference type="InterPro" id="IPR002636">
    <property type="entry name" value="DUF29"/>
</dbReference>
<dbReference type="InterPro" id="IPR016136">
    <property type="entry name" value="DNA_helicase_N/primase_C"/>
</dbReference>
<dbReference type="InterPro" id="IPR036185">
    <property type="entry name" value="DNA_heli_DnaB-like_N_sf"/>
</dbReference>
<dbReference type="PANTHER" id="PTHR34235:SF4">
    <property type="entry name" value="SLR0291 PROTEIN"/>
    <property type="match status" value="1"/>
</dbReference>
<keyword evidence="6" id="KW-1185">Reference proteome</keyword>
<dbReference type="KEGG" id="meti:DK427_00060"/>
<dbReference type="RefSeq" id="WP_109949473.1">
    <property type="nucleotide sequence ID" value="NZ_CP029551.1"/>
</dbReference>
<keyword evidence="3" id="KW-0238">DNA-binding</keyword>
<sequence>MSLKPSRRVESPPQPPTWGEAFAWERELLGTVLNDPSVYEAVRNLVGAGDFSSGLHERLFEAVPKLMGQDGSIDLNAVRSALGDYAWDAEGGLEFWLAGLLAKRVTGTEAVRRAYDIRARAEHRRARPEPIDVDSVAWCHRQAALLTQLAGRSDPLSQEVDWQNIVEELLYVGRSQVSGVVRKMELVFEHLLKLLADPNAPSRDRWRVEIDAFRTRIAREAKPSMRQLIDLDTTWRKGMSDAAADLAGYAVRLPRDLPDTCPFTFEDLTTETLTLAALLEKLAATSDINATQRD</sequence>
<dbReference type="Gene3D" id="1.10.860.10">
    <property type="entry name" value="DNAb Helicase, Chain A"/>
    <property type="match status" value="1"/>
</dbReference>
<dbReference type="EMBL" id="CP029551">
    <property type="protein sequence ID" value="AWN34332.1"/>
    <property type="molecule type" value="Genomic_DNA"/>
</dbReference>
<protein>
    <recommendedName>
        <fullName evidence="4">DNA helicase DnaB-like N-terminal domain-containing protein</fullName>
    </recommendedName>
</protein>
<dbReference type="GO" id="GO:0006269">
    <property type="term" value="P:DNA replication, synthesis of primer"/>
    <property type="evidence" value="ECO:0007669"/>
    <property type="project" value="UniProtKB-KW"/>
</dbReference>
<dbReference type="GO" id="GO:0003677">
    <property type="term" value="F:DNA binding"/>
    <property type="evidence" value="ECO:0007669"/>
    <property type="project" value="UniProtKB-KW"/>
</dbReference>
<dbReference type="InterPro" id="IPR007693">
    <property type="entry name" value="DNA_helicase_DnaB-like_N"/>
</dbReference>
<dbReference type="AlphaFoldDB" id="A0A2U8VLQ5"/>
<dbReference type="Pfam" id="PF01724">
    <property type="entry name" value="DUF29"/>
    <property type="match status" value="1"/>
</dbReference>
<evidence type="ECO:0000259" key="4">
    <source>
        <dbReference type="Pfam" id="PF00772"/>
    </source>
</evidence>
<dbReference type="PANTHER" id="PTHR34235">
    <property type="entry name" value="SLR1203 PROTEIN-RELATED"/>
    <property type="match status" value="1"/>
</dbReference>
<keyword evidence="1" id="KW-0639">Primosome</keyword>
<dbReference type="GO" id="GO:1990077">
    <property type="term" value="C:primosome complex"/>
    <property type="evidence" value="ECO:0007669"/>
    <property type="project" value="UniProtKB-KW"/>
</dbReference>
<evidence type="ECO:0000256" key="3">
    <source>
        <dbReference type="ARBA" id="ARBA00023125"/>
    </source>
</evidence>
<dbReference type="SUPFAM" id="SSF48024">
    <property type="entry name" value="N-terminal domain of DnaB helicase"/>
    <property type="match status" value="1"/>
</dbReference>
<proteinExistence type="predicted"/>
<gene>
    <name evidence="5" type="ORF">DK427_00060</name>
</gene>
<reference evidence="5 6" key="1">
    <citation type="submission" date="2018-05" db="EMBL/GenBank/DDBJ databases">
        <title>Complete Genome Sequence of Methylobacterium sp. 17Sr1-43.</title>
        <authorList>
            <person name="Srinivasan S."/>
        </authorList>
    </citation>
    <scope>NUCLEOTIDE SEQUENCE [LARGE SCALE GENOMIC DNA]</scope>
    <source>
        <strain evidence="5 6">17Sr1-43</strain>
    </source>
</reference>
<dbReference type="Gene3D" id="1.20.1220.20">
    <property type="entry name" value="Uncharcterised protein PF01724"/>
    <property type="match status" value="1"/>
</dbReference>
<dbReference type="Proteomes" id="UP000246058">
    <property type="component" value="Chromosome"/>
</dbReference>
<dbReference type="GO" id="GO:0003678">
    <property type="term" value="F:DNA helicase activity"/>
    <property type="evidence" value="ECO:0007669"/>
    <property type="project" value="InterPro"/>
</dbReference>
<evidence type="ECO:0000313" key="6">
    <source>
        <dbReference type="Proteomes" id="UP000246058"/>
    </source>
</evidence>
<evidence type="ECO:0000313" key="5">
    <source>
        <dbReference type="EMBL" id="AWN34332.1"/>
    </source>
</evidence>
<accession>A0A2U8VLQ5</accession>
<dbReference type="Pfam" id="PF00772">
    <property type="entry name" value="DnaB"/>
    <property type="match status" value="1"/>
</dbReference>
<evidence type="ECO:0000256" key="2">
    <source>
        <dbReference type="ARBA" id="ARBA00022705"/>
    </source>
</evidence>
<evidence type="ECO:0000256" key="1">
    <source>
        <dbReference type="ARBA" id="ARBA00022515"/>
    </source>
</evidence>